<name>A0A2P5FZ42_TREOI</name>
<comment type="caution">
    <text evidence="1">The sequence shown here is derived from an EMBL/GenBank/DDBJ whole genome shotgun (WGS) entry which is preliminary data.</text>
</comment>
<evidence type="ECO:0000313" key="1">
    <source>
        <dbReference type="EMBL" id="POO03029.1"/>
    </source>
</evidence>
<gene>
    <name evidence="1" type="ORF">TorRG33x02_010900</name>
</gene>
<dbReference type="InParanoid" id="A0A2P5FZ42"/>
<sequence length="142" mass="15991">MARANLRQAEFGPLDRQKVDLDRQLLTQDAVGGAAAPFLALRHLNFLRVGTAAPLFGAAWRHSATFLLVWRLGFSGAPFLRLSSDLPHFRCITTVSDSTSILMVCKTHLEGTNSPHFVSNTFFFLFFYQHKQTKHQNNKKST</sequence>
<dbReference type="AlphaFoldDB" id="A0A2P5FZ42"/>
<organism evidence="1 2">
    <name type="scientific">Trema orientale</name>
    <name type="common">Charcoal tree</name>
    <name type="synonym">Celtis orientalis</name>
    <dbReference type="NCBI Taxonomy" id="63057"/>
    <lineage>
        <taxon>Eukaryota</taxon>
        <taxon>Viridiplantae</taxon>
        <taxon>Streptophyta</taxon>
        <taxon>Embryophyta</taxon>
        <taxon>Tracheophyta</taxon>
        <taxon>Spermatophyta</taxon>
        <taxon>Magnoliopsida</taxon>
        <taxon>eudicotyledons</taxon>
        <taxon>Gunneridae</taxon>
        <taxon>Pentapetalae</taxon>
        <taxon>rosids</taxon>
        <taxon>fabids</taxon>
        <taxon>Rosales</taxon>
        <taxon>Cannabaceae</taxon>
        <taxon>Trema</taxon>
    </lineage>
</organism>
<keyword evidence="2" id="KW-1185">Reference proteome</keyword>
<proteinExistence type="predicted"/>
<evidence type="ECO:0000313" key="2">
    <source>
        <dbReference type="Proteomes" id="UP000237000"/>
    </source>
</evidence>
<protein>
    <submittedName>
        <fullName evidence="1">Uncharacterized protein</fullName>
    </submittedName>
</protein>
<reference evidence="2" key="1">
    <citation type="submission" date="2016-06" db="EMBL/GenBank/DDBJ databases">
        <title>Parallel loss of symbiosis genes in relatives of nitrogen-fixing non-legume Parasponia.</title>
        <authorList>
            <person name="Van Velzen R."/>
            <person name="Holmer R."/>
            <person name="Bu F."/>
            <person name="Rutten L."/>
            <person name="Van Zeijl A."/>
            <person name="Liu W."/>
            <person name="Santuari L."/>
            <person name="Cao Q."/>
            <person name="Sharma T."/>
            <person name="Shen D."/>
            <person name="Roswanjaya Y."/>
            <person name="Wardhani T."/>
            <person name="Kalhor M.S."/>
            <person name="Jansen J."/>
            <person name="Van den Hoogen J."/>
            <person name="Gungor B."/>
            <person name="Hartog M."/>
            <person name="Hontelez J."/>
            <person name="Verver J."/>
            <person name="Yang W.-C."/>
            <person name="Schijlen E."/>
            <person name="Repin R."/>
            <person name="Schilthuizen M."/>
            <person name="Schranz E."/>
            <person name="Heidstra R."/>
            <person name="Miyata K."/>
            <person name="Fedorova E."/>
            <person name="Kohlen W."/>
            <person name="Bisseling T."/>
            <person name="Smit S."/>
            <person name="Geurts R."/>
        </authorList>
    </citation>
    <scope>NUCLEOTIDE SEQUENCE [LARGE SCALE GENOMIC DNA]</scope>
    <source>
        <strain evidence="2">cv. RG33-2</strain>
    </source>
</reference>
<accession>A0A2P5FZ42</accession>
<dbReference type="Proteomes" id="UP000237000">
    <property type="component" value="Unassembled WGS sequence"/>
</dbReference>
<dbReference type="EMBL" id="JXTC01000003">
    <property type="protein sequence ID" value="POO03029.1"/>
    <property type="molecule type" value="Genomic_DNA"/>
</dbReference>